<organism evidence="2 3">
    <name type="scientific">Necator americanus</name>
    <name type="common">Human hookworm</name>
    <dbReference type="NCBI Taxonomy" id="51031"/>
    <lineage>
        <taxon>Eukaryota</taxon>
        <taxon>Metazoa</taxon>
        <taxon>Ecdysozoa</taxon>
        <taxon>Nematoda</taxon>
        <taxon>Chromadorea</taxon>
        <taxon>Rhabditida</taxon>
        <taxon>Rhabditina</taxon>
        <taxon>Rhabditomorpha</taxon>
        <taxon>Strongyloidea</taxon>
        <taxon>Ancylostomatidae</taxon>
        <taxon>Bunostominae</taxon>
        <taxon>Necator</taxon>
    </lineage>
</organism>
<keyword evidence="3" id="KW-1185">Reference proteome</keyword>
<evidence type="ECO:0000256" key="1">
    <source>
        <dbReference type="SAM" id="SignalP"/>
    </source>
</evidence>
<evidence type="ECO:0000313" key="3">
    <source>
        <dbReference type="Proteomes" id="UP001303046"/>
    </source>
</evidence>
<feature type="signal peptide" evidence="1">
    <location>
        <begin position="1"/>
        <end position="16"/>
    </location>
</feature>
<feature type="chain" id="PRO_5045601756" description="Secreted protein" evidence="1">
    <location>
        <begin position="17"/>
        <end position="279"/>
    </location>
</feature>
<reference evidence="2 3" key="1">
    <citation type="submission" date="2023-08" db="EMBL/GenBank/DDBJ databases">
        <title>A Necator americanus chromosomal reference genome.</title>
        <authorList>
            <person name="Ilik V."/>
            <person name="Petrzelkova K.J."/>
            <person name="Pardy F."/>
            <person name="Fuh T."/>
            <person name="Niatou-Singa F.S."/>
            <person name="Gouil Q."/>
            <person name="Baker L."/>
            <person name="Ritchie M.E."/>
            <person name="Jex A.R."/>
            <person name="Gazzola D."/>
            <person name="Li H."/>
            <person name="Toshio Fujiwara R."/>
            <person name="Zhan B."/>
            <person name="Aroian R.V."/>
            <person name="Pafco B."/>
            <person name="Schwarz E.M."/>
        </authorList>
    </citation>
    <scope>NUCLEOTIDE SEQUENCE [LARGE SCALE GENOMIC DNA]</scope>
    <source>
        <strain evidence="2 3">Aroian</strain>
        <tissue evidence="2">Whole animal</tissue>
    </source>
</reference>
<dbReference type="EMBL" id="JAVFWL010000006">
    <property type="protein sequence ID" value="KAK6759640.1"/>
    <property type="molecule type" value="Genomic_DNA"/>
</dbReference>
<evidence type="ECO:0008006" key="4">
    <source>
        <dbReference type="Google" id="ProtNLM"/>
    </source>
</evidence>
<name>A0ABR1EAM3_NECAM</name>
<evidence type="ECO:0000313" key="2">
    <source>
        <dbReference type="EMBL" id="KAK6759640.1"/>
    </source>
</evidence>
<protein>
    <recommendedName>
        <fullName evidence="4">Secreted protein</fullName>
    </recommendedName>
</protein>
<proteinExistence type="predicted"/>
<keyword evidence="1" id="KW-0732">Signal</keyword>
<comment type="caution">
    <text evidence="2">The sequence shown here is derived from an EMBL/GenBank/DDBJ whole genome shotgun (WGS) entry which is preliminary data.</text>
</comment>
<sequence>MWIYVLLLTVTSLVFCQYDGTLPETNEAGYEAAEKVQPRPYPISAVSSNQLSYTAEQIATKKSPAELIALIQSLLDKLRGRLQYAPQGSDLVAQYDAALADFSPPPPGVQSDFIGSIGGYISLFTKVLGIFSKVASFVGPFLDSPGAVDQSGNDEIVAMIADINSGIQSQVDEANGPSGAQSDFISSFGQYINLANRLIGLFSNLAAALKKIGFLDQPSMPRPVPAPIDGPPPVAEAKVASNVAVGGKAPPHTSPQIHAQQVNDAGNDCGNQNEYKHRV</sequence>
<accession>A0ABR1EAM3</accession>
<gene>
    <name evidence="2" type="primary">Necator_chrX.g21465</name>
    <name evidence="2" type="ORF">RB195_021304</name>
</gene>
<dbReference type="Proteomes" id="UP001303046">
    <property type="component" value="Unassembled WGS sequence"/>
</dbReference>